<reference evidence="2" key="1">
    <citation type="submission" date="2025-05" db="UniProtKB">
        <authorList>
            <consortium name="RefSeq"/>
        </authorList>
    </citation>
    <scope>NUCLEOTIDE SEQUENCE [LARGE SCALE GENOMIC DNA]</scope>
</reference>
<evidence type="ECO:0000313" key="3">
    <source>
        <dbReference type="RefSeq" id="XP_065645604.1"/>
    </source>
</evidence>
<dbReference type="PANTHER" id="PTHR46880">
    <property type="entry name" value="RAS-ASSOCIATING DOMAIN-CONTAINING PROTEIN"/>
    <property type="match status" value="1"/>
</dbReference>
<dbReference type="GeneID" id="136076067"/>
<name>A0ABM4B9P3_HYDVU</name>
<dbReference type="PANTHER" id="PTHR46880:SF8">
    <property type="entry name" value="E3 SUMO-PROTEIN LIGASE KIAA1586"/>
    <property type="match status" value="1"/>
</dbReference>
<keyword evidence="2" id="KW-1185">Reference proteome</keyword>
<dbReference type="Proteomes" id="UP001652625">
    <property type="component" value="Chromosome 02"/>
</dbReference>
<proteinExistence type="predicted"/>
<dbReference type="SUPFAM" id="SSF53098">
    <property type="entry name" value="Ribonuclease H-like"/>
    <property type="match status" value="1"/>
</dbReference>
<sequence>MGRILHSTNACIIIVNHIGNEMSKKIIAEVIKSKSKISIIINESTTISQKSALIVYIWCCVKGSGMNSPINLFLDLVELESVKATGQLVALLECLHSYGMKDEYLKNYLVSVAFWHCANHRLELSVGDTIREILSINRFKSFLDKLYVMYHATPKNRRELRSCAELLNIQLLKIGRILNARWVSSRFRSVFAVWENYEALVKHFEEAVVGPTWDKNEKSTYAGLMCDALQKLSELSLDLQKRNINLYKANKKIKALVQWARILDQNHWPDNINNQVTFGETEIRNLSLRLPLNEREIIRGFLEYLAEKTYPENLVHLVQALDTIPISSSECERGFSQTNLIITPTRASLMTKTVSTLLFIELVGPPLTSFDPSKYIDSWLLSGRHSAVDTKSKERRREDMSNENLQKLWDLL</sequence>
<protein>
    <submittedName>
        <fullName evidence="3">E3 SUMO-protein ligase KIAA1586-like</fullName>
    </submittedName>
</protein>
<reference evidence="3" key="2">
    <citation type="submission" date="2025-08" db="UniProtKB">
        <authorList>
            <consortium name="RefSeq"/>
        </authorList>
    </citation>
    <scope>IDENTIFICATION</scope>
</reference>
<gene>
    <name evidence="3" type="primary">LOC136076067</name>
</gene>
<dbReference type="RefSeq" id="XP_065645604.1">
    <property type="nucleotide sequence ID" value="XM_065789532.1"/>
</dbReference>
<evidence type="ECO:0000313" key="2">
    <source>
        <dbReference type="Proteomes" id="UP001652625"/>
    </source>
</evidence>
<dbReference type="InterPro" id="IPR008906">
    <property type="entry name" value="HATC_C_dom"/>
</dbReference>
<dbReference type="InterPro" id="IPR012337">
    <property type="entry name" value="RNaseH-like_sf"/>
</dbReference>
<evidence type="ECO:0000259" key="1">
    <source>
        <dbReference type="Pfam" id="PF05699"/>
    </source>
</evidence>
<organism evidence="2 3">
    <name type="scientific">Hydra vulgaris</name>
    <name type="common">Hydra</name>
    <name type="synonym">Hydra attenuata</name>
    <dbReference type="NCBI Taxonomy" id="6087"/>
    <lineage>
        <taxon>Eukaryota</taxon>
        <taxon>Metazoa</taxon>
        <taxon>Cnidaria</taxon>
        <taxon>Hydrozoa</taxon>
        <taxon>Hydroidolina</taxon>
        <taxon>Anthoathecata</taxon>
        <taxon>Aplanulata</taxon>
        <taxon>Hydridae</taxon>
        <taxon>Hydra</taxon>
    </lineage>
</organism>
<feature type="domain" description="HAT C-terminal dimerisation" evidence="1">
    <location>
        <begin position="308"/>
        <end position="361"/>
    </location>
</feature>
<dbReference type="Pfam" id="PF05699">
    <property type="entry name" value="Dimer_Tnp_hAT"/>
    <property type="match status" value="1"/>
</dbReference>
<accession>A0ABM4B9P3</accession>